<dbReference type="PANTHER" id="PTHR32294">
    <property type="entry name" value="DNA POLYMERASE III SUBUNIT ALPHA"/>
    <property type="match status" value="1"/>
</dbReference>
<name>A0A559KJV8_9MOLU</name>
<organism evidence="8 9">
    <name type="scientific">Candidatus Phytoplasma pini</name>
    <dbReference type="NCBI Taxonomy" id="267362"/>
    <lineage>
        <taxon>Bacteria</taxon>
        <taxon>Bacillati</taxon>
        <taxon>Mycoplasmatota</taxon>
        <taxon>Mollicutes</taxon>
        <taxon>Acholeplasmatales</taxon>
        <taxon>Acholeplasmataceae</taxon>
        <taxon>Candidatus Phytoplasma</taxon>
    </lineage>
</organism>
<dbReference type="InterPro" id="IPR011708">
    <property type="entry name" value="DNA_pol3_alpha_NTPase_dom"/>
</dbReference>
<evidence type="ECO:0000259" key="7">
    <source>
        <dbReference type="SMART" id="SM00481"/>
    </source>
</evidence>
<keyword evidence="5" id="KW-0239">DNA-directed DNA polymerase</keyword>
<dbReference type="Proteomes" id="UP000320078">
    <property type="component" value="Unassembled WGS sequence"/>
</dbReference>
<dbReference type="AlphaFoldDB" id="A0A559KJV8"/>
<dbReference type="Pfam" id="PF17657">
    <property type="entry name" value="DNA_pol3_finger"/>
    <property type="match status" value="1"/>
</dbReference>
<dbReference type="GO" id="GO:0008408">
    <property type="term" value="F:3'-5' exonuclease activity"/>
    <property type="evidence" value="ECO:0007669"/>
    <property type="project" value="InterPro"/>
</dbReference>
<comment type="caution">
    <text evidence="8">The sequence shown here is derived from an EMBL/GenBank/DDBJ whole genome shotgun (WGS) entry which is preliminary data.</text>
</comment>
<dbReference type="InterPro" id="IPR004805">
    <property type="entry name" value="DnaE2/DnaE/PolC"/>
</dbReference>
<dbReference type="OrthoDB" id="9803237at2"/>
<evidence type="ECO:0000256" key="2">
    <source>
        <dbReference type="ARBA" id="ARBA00022679"/>
    </source>
</evidence>
<gene>
    <name evidence="8" type="primary">dnaE</name>
    <name evidence="8" type="ORF">MDPP_0012</name>
</gene>
<keyword evidence="2" id="KW-0808">Transferase</keyword>
<accession>A0A559KJV8</accession>
<proteinExistence type="predicted"/>
<keyword evidence="4" id="KW-0235">DNA replication</keyword>
<dbReference type="PANTHER" id="PTHR32294:SF0">
    <property type="entry name" value="DNA POLYMERASE III SUBUNIT ALPHA"/>
    <property type="match status" value="1"/>
</dbReference>
<reference evidence="8 9" key="1">
    <citation type="submission" date="2019-06" db="EMBL/GenBank/DDBJ databases">
        <title>Draft Genome Sequence of Candidatus Phytoplasma pini-Related Strain MDPP: A Resource for Comparative Genomics of Gymnosperm-infecting Phytoplasmas.</title>
        <authorList>
            <person name="Cai W."/>
            <person name="Costanzo S."/>
            <person name="Shao J."/>
            <person name="Zhao Y."/>
            <person name="Davis R."/>
        </authorList>
    </citation>
    <scope>NUCLEOTIDE SEQUENCE [LARGE SCALE GENOMIC DNA]</scope>
    <source>
        <strain evidence="8 9">MDPP</strain>
    </source>
</reference>
<keyword evidence="3" id="KW-0548">Nucleotidyltransferase</keyword>
<dbReference type="InterPro" id="IPR003141">
    <property type="entry name" value="Pol/His_phosphatase_N"/>
</dbReference>
<dbReference type="InterPro" id="IPR004013">
    <property type="entry name" value="PHP_dom"/>
</dbReference>
<dbReference type="Pfam" id="PF02811">
    <property type="entry name" value="PHP"/>
    <property type="match status" value="1"/>
</dbReference>
<dbReference type="SUPFAM" id="SSF89550">
    <property type="entry name" value="PHP domain-like"/>
    <property type="match status" value="1"/>
</dbReference>
<evidence type="ECO:0000256" key="3">
    <source>
        <dbReference type="ARBA" id="ARBA00022695"/>
    </source>
</evidence>
<comment type="catalytic activity">
    <reaction evidence="6">
        <text>DNA(n) + a 2'-deoxyribonucleoside 5'-triphosphate = DNA(n+1) + diphosphate</text>
        <dbReference type="Rhea" id="RHEA:22508"/>
        <dbReference type="Rhea" id="RHEA-COMP:17339"/>
        <dbReference type="Rhea" id="RHEA-COMP:17340"/>
        <dbReference type="ChEBI" id="CHEBI:33019"/>
        <dbReference type="ChEBI" id="CHEBI:61560"/>
        <dbReference type="ChEBI" id="CHEBI:173112"/>
        <dbReference type="EC" id="2.7.7.7"/>
    </reaction>
</comment>
<evidence type="ECO:0000256" key="5">
    <source>
        <dbReference type="ARBA" id="ARBA00022932"/>
    </source>
</evidence>
<dbReference type="GO" id="GO:0003887">
    <property type="term" value="F:DNA-directed DNA polymerase activity"/>
    <property type="evidence" value="ECO:0007669"/>
    <property type="project" value="UniProtKB-KW"/>
</dbReference>
<dbReference type="Gene3D" id="3.20.20.140">
    <property type="entry name" value="Metal-dependent hydrolases"/>
    <property type="match status" value="1"/>
</dbReference>
<dbReference type="Gene3D" id="1.10.150.870">
    <property type="match status" value="1"/>
</dbReference>
<evidence type="ECO:0000313" key="8">
    <source>
        <dbReference type="EMBL" id="TVY12399.1"/>
    </source>
</evidence>
<dbReference type="Pfam" id="PF07733">
    <property type="entry name" value="DNA_pol3_alpha"/>
    <property type="match status" value="1"/>
</dbReference>
<protein>
    <recommendedName>
        <fullName evidence="1">DNA-directed DNA polymerase</fullName>
        <ecNumber evidence="1">2.7.7.7</ecNumber>
    </recommendedName>
</protein>
<dbReference type="SMART" id="SM00481">
    <property type="entry name" value="POLIIIAc"/>
    <property type="match status" value="1"/>
</dbReference>
<evidence type="ECO:0000256" key="6">
    <source>
        <dbReference type="ARBA" id="ARBA00049244"/>
    </source>
</evidence>
<dbReference type="InterPro" id="IPR040982">
    <property type="entry name" value="DNA_pol3_finger"/>
</dbReference>
<evidence type="ECO:0000256" key="4">
    <source>
        <dbReference type="ARBA" id="ARBA00022705"/>
    </source>
</evidence>
<keyword evidence="9" id="KW-1185">Reference proteome</keyword>
<dbReference type="CDD" id="cd07431">
    <property type="entry name" value="PHP_PolIIIA"/>
    <property type="match status" value="1"/>
</dbReference>
<dbReference type="Pfam" id="PF14579">
    <property type="entry name" value="HHH_6"/>
    <property type="match status" value="1"/>
</dbReference>
<dbReference type="EC" id="2.7.7.7" evidence="1"/>
<feature type="domain" description="Polymerase/histidinol phosphatase N-terminal" evidence="7">
    <location>
        <begin position="2"/>
        <end position="69"/>
    </location>
</feature>
<sequence length="965" mass="114187">MSIFYLQSFYSIMKSLNSIESLVKKAKENCYDFIALSDKENLYGIFDFFSLCKKYKIKPIIGLQIDLSLDDIINQKKKIIILVYAFNDIGLQNLIKISNYFQIHKKCTLSKLRDLQDGVFFVLPNVDFDSNYLFNSDLIRKILQKLKNVFSFFFLGFSLQSNILDFFADIFLSIAKELDIKIVPAHKTSYLEENEKEAFDLLLKLSKSKKDFSNDKKQFFFDKTQKRINEIRGLLFDDKEENNNHEKLLDLYLESLEELKLSNYREFQKIMNMSDILIEEHFEDFKQKHIFSFQFLTQEEIKKKYQIYFNNYKYSFLNLKEFINLIDYKNLFPCDLNLPCLPLPKSNSNYSSFEYLKEQVYIFLKKYQKYFSDDIYQKRLEKELKIIQETKYENYFLIVADIVREAKNQGILLGPGRGSSASSLVCFCLGITEIDPLYYNLFFERFLNIQRQKMPDIDLDFPDTKISLILKYILQRYKDNFVANIVTFNTLRLKYLQSFLENVIFPKEKKRFANLKSMFQYYSQSLKKLDGIPRFCGTHPSGIVLSNKNLLEYIPIQPNPLTNSPFIYQTQLGFKQLEKIGLLKIDLLSLKSLSLVEKILQKINEKIDISWSNLPLDDQLTYSTLQKGNTDYIFQLESFSAKKILQQIKPDKFEDLIAILALNRPGPINYVNNYRVNKIKKISFFVHPLVDPILKKTYGLILYQEQIMAIAVKFAGYFLGEAETLMKYMSQDKKSKDLIFQKLKDVFIKRSIQKGHLEEQAIKVYNYLLKFSNYSFNKSHSVSYALISYRMAFLKTHYIDFFLVMLNEYINNPLETYKLLKQLKLQHQVKILVPDISKSHLEYCLLHNQLLMPLKTILSVNNELVSFIIQERQKRNFCDFFDFKKRCHKFLNDKILKDLILSGSLDFFGLNRQTLHLNADLEYLEHEQYLSSSFRKVIKKEEYSSEYLKESISEIFGFALSELIL</sequence>
<evidence type="ECO:0000313" key="9">
    <source>
        <dbReference type="Proteomes" id="UP000320078"/>
    </source>
</evidence>
<dbReference type="InterPro" id="IPR016195">
    <property type="entry name" value="Pol/histidinol_Pase-like"/>
</dbReference>
<dbReference type="EMBL" id="VIAE01000001">
    <property type="protein sequence ID" value="TVY12399.1"/>
    <property type="molecule type" value="Genomic_DNA"/>
</dbReference>
<dbReference type="GO" id="GO:0006260">
    <property type="term" value="P:DNA replication"/>
    <property type="evidence" value="ECO:0007669"/>
    <property type="project" value="UniProtKB-KW"/>
</dbReference>
<evidence type="ECO:0000256" key="1">
    <source>
        <dbReference type="ARBA" id="ARBA00012417"/>
    </source>
</evidence>
<dbReference type="InterPro" id="IPR029460">
    <property type="entry name" value="DNAPol_HHH"/>
</dbReference>
<dbReference type="RefSeq" id="WP_144658170.1">
    <property type="nucleotide sequence ID" value="NZ_VIAE01000001.1"/>
</dbReference>